<evidence type="ECO:0000256" key="6">
    <source>
        <dbReference type="ARBA" id="ARBA00022840"/>
    </source>
</evidence>
<dbReference type="Gene3D" id="1.10.730.10">
    <property type="entry name" value="Isoleucyl-tRNA Synthetase, Domain 1"/>
    <property type="match status" value="1"/>
</dbReference>
<evidence type="ECO:0000313" key="15">
    <source>
        <dbReference type="Proteomes" id="UP000301737"/>
    </source>
</evidence>
<feature type="domain" description="Methionyl/Leucyl tRNA synthetase" evidence="12">
    <location>
        <begin position="16"/>
        <end position="393"/>
    </location>
</feature>
<evidence type="ECO:0000313" key="14">
    <source>
        <dbReference type="EMBL" id="GCE97390.1"/>
    </source>
</evidence>
<dbReference type="Pfam" id="PF09334">
    <property type="entry name" value="tRNA-synt_1g"/>
    <property type="match status" value="1"/>
</dbReference>
<reference evidence="14 15" key="1">
    <citation type="submission" date="2019-01" db="EMBL/GenBank/DDBJ databases">
        <title>Draft Genome Sequencing of Zygosaccharomyces mellis Ca-7.</title>
        <authorList>
            <person name="Shiwa Y."/>
            <person name="Kanesaki Y."/>
            <person name="Ishige T."/>
            <person name="Mura K."/>
            <person name="Hori T."/>
            <person name="Tamura T."/>
        </authorList>
    </citation>
    <scope>NUCLEOTIDE SEQUENCE [LARGE SCALE GENOMIC DNA]</scope>
    <source>
        <strain evidence="14 15">Ca-7</strain>
    </source>
</reference>
<dbReference type="NCBIfam" id="TIGR00398">
    <property type="entry name" value="metG"/>
    <property type="match status" value="1"/>
</dbReference>
<dbReference type="FunFam" id="2.170.220.10:FF:000002">
    <property type="entry name" value="Methionine--tRNA ligase"/>
    <property type="match status" value="1"/>
</dbReference>
<evidence type="ECO:0000256" key="8">
    <source>
        <dbReference type="ARBA" id="ARBA00023146"/>
    </source>
</evidence>
<evidence type="ECO:0000256" key="10">
    <source>
        <dbReference type="ARBA" id="ARBA00030904"/>
    </source>
</evidence>
<evidence type="ECO:0000256" key="5">
    <source>
        <dbReference type="ARBA" id="ARBA00022741"/>
    </source>
</evidence>
<dbReference type="InterPro" id="IPR009080">
    <property type="entry name" value="tRNAsynth_Ia_anticodon-bd"/>
</dbReference>
<comment type="caution">
    <text evidence="14">The sequence shown here is derived from an EMBL/GenBank/DDBJ whole genome shotgun (WGS) entry which is preliminary data.</text>
</comment>
<gene>
    <name evidence="14" type="primary">MSM1</name>
    <name evidence="14" type="ORF">ZYGM_004946</name>
</gene>
<dbReference type="GO" id="GO:0005737">
    <property type="term" value="C:cytoplasm"/>
    <property type="evidence" value="ECO:0007669"/>
    <property type="project" value="UniProtKB-SubCell"/>
</dbReference>
<keyword evidence="5 11" id="KW-0547">Nucleotide-binding</keyword>
<dbReference type="InterPro" id="IPR014729">
    <property type="entry name" value="Rossmann-like_a/b/a_fold"/>
</dbReference>
<dbReference type="PANTHER" id="PTHR43326">
    <property type="entry name" value="METHIONYL-TRNA SYNTHETASE"/>
    <property type="match status" value="1"/>
</dbReference>
<dbReference type="EC" id="6.1.1.10" evidence="3"/>
<dbReference type="InterPro" id="IPR033911">
    <property type="entry name" value="MetRS_core"/>
</dbReference>
<dbReference type="GO" id="GO:0004825">
    <property type="term" value="F:methionine-tRNA ligase activity"/>
    <property type="evidence" value="ECO:0007669"/>
    <property type="project" value="UniProtKB-EC"/>
</dbReference>
<evidence type="ECO:0000259" key="12">
    <source>
        <dbReference type="Pfam" id="PF09334"/>
    </source>
</evidence>
<comment type="similarity">
    <text evidence="2 11">Belongs to the class-I aminoacyl-tRNA synthetase family.</text>
</comment>
<evidence type="ECO:0000256" key="1">
    <source>
        <dbReference type="ARBA" id="ARBA00004496"/>
    </source>
</evidence>
<evidence type="ECO:0000256" key="11">
    <source>
        <dbReference type="RuleBase" id="RU363039"/>
    </source>
</evidence>
<evidence type="ECO:0000256" key="9">
    <source>
        <dbReference type="ARBA" id="ARBA00026124"/>
    </source>
</evidence>
<dbReference type="Gene3D" id="3.40.50.620">
    <property type="entry name" value="HUPs"/>
    <property type="match status" value="1"/>
</dbReference>
<protein>
    <recommendedName>
        <fullName evidence="9">Methionine--tRNA ligase, mitochondrial</fullName>
        <ecNumber evidence="3">6.1.1.10</ecNumber>
    </recommendedName>
    <alternativeName>
        <fullName evidence="10">Methionyl-tRNA synthetase</fullName>
    </alternativeName>
</protein>
<dbReference type="EMBL" id="BIMX01000001">
    <property type="protein sequence ID" value="GCE97390.1"/>
    <property type="molecule type" value="Genomic_DNA"/>
</dbReference>
<dbReference type="AlphaFoldDB" id="A0A4C2DZL9"/>
<evidence type="ECO:0000256" key="7">
    <source>
        <dbReference type="ARBA" id="ARBA00022917"/>
    </source>
</evidence>
<name>A0A4C2DZL9_9SACH</name>
<proteinExistence type="inferred from homology"/>
<dbReference type="InterPro" id="IPR001412">
    <property type="entry name" value="aa-tRNA-synth_I_CS"/>
</dbReference>
<dbReference type="OrthoDB" id="24670at2759"/>
<dbReference type="Pfam" id="PF19303">
    <property type="entry name" value="Anticodon_3"/>
    <property type="match status" value="1"/>
</dbReference>
<dbReference type="InterPro" id="IPR015413">
    <property type="entry name" value="Methionyl/Leucyl_tRNA_Synth"/>
</dbReference>
<sequence>MLFGRSLIQRRLVSHITSPIFYPNAKPHLGHLYSSLICDVFHRWKLLQGEESLFTTGTDEHGLKIQLASEKNGFQNPKHFADKLYSDFIILDKSFNINFTRFIRTTDADHIKNVEKLWKLCHERGFIYQGEHKGWYSVSDETFYPESKIIEDPVNARKYLNTETNNEVIYHSENNYFFKLSHFNDILIDYIQSNPKFIYPEVRRVQVLNELRNNRLQDLSISRPSFRLKWGIDVPGDPSQKMYVWFDALCNYLTSIGGIDAVVNNEPYNKLLHTIKEIQSPRDWWNNTTHVIGKDIIRFHTIYWPSFLMAAGLPLPKQVVVHSHWICNGTKMSKSLGNVVDPLLMKKYYGSDPMRWFLLENTQLEEDGDFQEDKLFLLTEMFASKWGNLVSRCCSPKFNLQRAVQFFSNKKNALLVNSETLQNEADNLVKKLGDLPSLVDKKMNDFQTASALRHVWSTINDANAFMQNAEPWTKEPIEQDAIIFLCMETSRILSILCQPIIPDLAAKLLDRIDVGKEKRTADFLRIRADTTYGVGSNMKGRKVPIKRVTRRI</sequence>
<dbReference type="PROSITE" id="PS00178">
    <property type="entry name" value="AA_TRNA_LIGASE_I"/>
    <property type="match status" value="1"/>
</dbReference>
<keyword evidence="15" id="KW-1185">Reference proteome</keyword>
<dbReference type="Proteomes" id="UP000301737">
    <property type="component" value="Unassembled WGS sequence"/>
</dbReference>
<keyword evidence="7 11" id="KW-0648">Protein biosynthesis</keyword>
<dbReference type="CDD" id="cd00814">
    <property type="entry name" value="MetRS_core"/>
    <property type="match status" value="1"/>
</dbReference>
<dbReference type="InterPro" id="IPR014758">
    <property type="entry name" value="Met-tRNA_synth"/>
</dbReference>
<keyword evidence="4 11" id="KW-0436">Ligase</keyword>
<evidence type="ECO:0000256" key="2">
    <source>
        <dbReference type="ARBA" id="ARBA00005594"/>
    </source>
</evidence>
<dbReference type="SUPFAM" id="SSF52374">
    <property type="entry name" value="Nucleotidylyl transferase"/>
    <property type="match status" value="1"/>
</dbReference>
<keyword evidence="6 11" id="KW-0067">ATP-binding</keyword>
<organism evidence="14 15">
    <name type="scientific">Zygosaccharomyces mellis</name>
    <dbReference type="NCBI Taxonomy" id="42258"/>
    <lineage>
        <taxon>Eukaryota</taxon>
        <taxon>Fungi</taxon>
        <taxon>Dikarya</taxon>
        <taxon>Ascomycota</taxon>
        <taxon>Saccharomycotina</taxon>
        <taxon>Saccharomycetes</taxon>
        <taxon>Saccharomycetales</taxon>
        <taxon>Saccharomycetaceae</taxon>
        <taxon>Zygosaccharomyces</taxon>
    </lineage>
</organism>
<comment type="subcellular location">
    <subcellularLocation>
        <location evidence="1">Cytoplasm</location>
    </subcellularLocation>
</comment>
<dbReference type="GO" id="GO:0005524">
    <property type="term" value="F:ATP binding"/>
    <property type="evidence" value="ECO:0007669"/>
    <property type="project" value="UniProtKB-KW"/>
</dbReference>
<evidence type="ECO:0000256" key="3">
    <source>
        <dbReference type="ARBA" id="ARBA00012838"/>
    </source>
</evidence>
<dbReference type="PRINTS" id="PR01041">
    <property type="entry name" value="TRNASYNTHMET"/>
</dbReference>
<evidence type="ECO:0000256" key="4">
    <source>
        <dbReference type="ARBA" id="ARBA00022598"/>
    </source>
</evidence>
<keyword evidence="8 11" id="KW-0030">Aminoacyl-tRNA synthetase</keyword>
<evidence type="ECO:0000259" key="13">
    <source>
        <dbReference type="Pfam" id="PF19303"/>
    </source>
</evidence>
<dbReference type="PANTHER" id="PTHR43326:SF1">
    <property type="entry name" value="METHIONINE--TRNA LIGASE, MITOCHONDRIAL"/>
    <property type="match status" value="1"/>
</dbReference>
<dbReference type="SUPFAM" id="SSF47323">
    <property type="entry name" value="Anticodon-binding domain of a subclass of class I aminoacyl-tRNA synthetases"/>
    <property type="match status" value="1"/>
</dbReference>
<dbReference type="InterPro" id="IPR041872">
    <property type="entry name" value="Anticodon_Met"/>
</dbReference>
<feature type="domain" description="Methionyl-tRNA synthetase anticodon-binding" evidence="13">
    <location>
        <begin position="430"/>
        <end position="519"/>
    </location>
</feature>
<dbReference type="GO" id="GO:0006431">
    <property type="term" value="P:methionyl-tRNA aminoacylation"/>
    <property type="evidence" value="ECO:0007669"/>
    <property type="project" value="InterPro"/>
</dbReference>
<accession>A0A4C2DZL9</accession>
<dbReference type="Gene3D" id="2.170.220.10">
    <property type="match status" value="1"/>
</dbReference>
<dbReference type="InterPro" id="IPR023457">
    <property type="entry name" value="Met-tRNA_synth_2"/>
</dbReference>